<comment type="caution">
    <text evidence="3">The sequence shown here is derived from an EMBL/GenBank/DDBJ whole genome shotgun (WGS) entry which is preliminary data.</text>
</comment>
<evidence type="ECO:0000313" key="4">
    <source>
        <dbReference type="Proteomes" id="UP000028545"/>
    </source>
</evidence>
<evidence type="ECO:0000256" key="1">
    <source>
        <dbReference type="SAM" id="MobiDB-lite"/>
    </source>
</evidence>
<name>A0A084GC67_PSEDA</name>
<dbReference type="RefSeq" id="XP_016644728.1">
    <property type="nucleotide sequence ID" value="XM_016785352.1"/>
</dbReference>
<dbReference type="OrthoDB" id="5068804at2759"/>
<feature type="region of interest" description="Disordered" evidence="1">
    <location>
        <begin position="223"/>
        <end position="242"/>
    </location>
</feature>
<dbReference type="OMA" id="QCMNVVA"/>
<dbReference type="AlphaFoldDB" id="A0A084GC67"/>
<evidence type="ECO:0000313" key="3">
    <source>
        <dbReference type="EMBL" id="KEZ44929.1"/>
    </source>
</evidence>
<sequence>MAEVIGVTSGLITLVGFSFKASESLLEAIRSFRTQQDAVRQLGEELEAFRGVLASLRDALSDSKIDLPALELPILRCGKACQEFEELVTKCVAASKGSRMGIRSWMKLRYLGGDIDNFRRMLAGYKATISIALGEATLRSATTVSRHVVTEYKDLIEATTENLEVHLEDIDDRLQMLSANPTATSEDDVELQQAQEERESTKRCLEICVTVFAQLEKIQLQIPRGSDSSSGSSSHGGGGVSARAGEITLTALERCRNTMVEAKVQLENHFNFLSNQLQSLASQERDKSEEIEFQRAQDEMASIKQCLTICARAAEEAAKHRVNTVEDVSAAEDSHQVVVATLGDLISMRKVKAGVRAEQWLGQMSDKSLQRLSADRPSSAASSARMTDEPHESSATDIKFVGRYGTGRPLATPKRPDA</sequence>
<feature type="domain" description="Azaphilone pigments biosynthesis cluster protein L N-terminal" evidence="2">
    <location>
        <begin position="242"/>
        <end position="311"/>
    </location>
</feature>
<accession>A0A084GC67</accession>
<dbReference type="VEuPathDB" id="FungiDB:SAPIO_CDS2295"/>
<protein>
    <recommendedName>
        <fullName evidence="2">Azaphilone pigments biosynthesis cluster protein L N-terminal domain-containing protein</fullName>
    </recommendedName>
</protein>
<evidence type="ECO:0000259" key="2">
    <source>
        <dbReference type="Pfam" id="PF17111"/>
    </source>
</evidence>
<keyword evidence="4" id="KW-1185">Reference proteome</keyword>
<dbReference type="Proteomes" id="UP000028545">
    <property type="component" value="Unassembled WGS sequence"/>
</dbReference>
<feature type="domain" description="Azaphilone pigments biosynthesis cluster protein L N-terminal" evidence="2">
    <location>
        <begin position="2"/>
        <end position="208"/>
    </location>
</feature>
<feature type="region of interest" description="Disordered" evidence="1">
    <location>
        <begin position="368"/>
        <end position="418"/>
    </location>
</feature>
<dbReference type="GeneID" id="27721367"/>
<reference evidence="3 4" key="1">
    <citation type="journal article" date="2014" name="Genome Announc.">
        <title>Draft genome sequence of the pathogenic fungus Scedosporium apiospermum.</title>
        <authorList>
            <person name="Vandeputte P."/>
            <person name="Ghamrawi S."/>
            <person name="Rechenmann M."/>
            <person name="Iltis A."/>
            <person name="Giraud S."/>
            <person name="Fleury M."/>
            <person name="Thornton C."/>
            <person name="Delhaes L."/>
            <person name="Meyer W."/>
            <person name="Papon N."/>
            <person name="Bouchara J.P."/>
        </authorList>
    </citation>
    <scope>NUCLEOTIDE SEQUENCE [LARGE SCALE GENOMIC DNA]</scope>
    <source>
        <strain evidence="3 4">IHEM 14462</strain>
    </source>
</reference>
<gene>
    <name evidence="3" type="ORF">SAPIO_CDS2295</name>
</gene>
<proteinExistence type="predicted"/>
<dbReference type="Pfam" id="PF17111">
    <property type="entry name" value="PigL_N"/>
    <property type="match status" value="2"/>
</dbReference>
<dbReference type="EMBL" id="JOWA01000086">
    <property type="protein sequence ID" value="KEZ44929.1"/>
    <property type="molecule type" value="Genomic_DNA"/>
</dbReference>
<dbReference type="KEGG" id="sapo:SAPIO_CDS2295"/>
<dbReference type="InterPro" id="IPR031348">
    <property type="entry name" value="PigL_N"/>
</dbReference>
<organism evidence="3 4">
    <name type="scientific">Pseudallescheria apiosperma</name>
    <name type="common">Scedosporium apiospermum</name>
    <dbReference type="NCBI Taxonomy" id="563466"/>
    <lineage>
        <taxon>Eukaryota</taxon>
        <taxon>Fungi</taxon>
        <taxon>Dikarya</taxon>
        <taxon>Ascomycota</taxon>
        <taxon>Pezizomycotina</taxon>
        <taxon>Sordariomycetes</taxon>
        <taxon>Hypocreomycetidae</taxon>
        <taxon>Microascales</taxon>
        <taxon>Microascaceae</taxon>
        <taxon>Scedosporium</taxon>
    </lineage>
</organism>
<dbReference type="HOGENOM" id="CLU_032923_1_0_1"/>